<keyword evidence="5" id="KW-1185">Reference proteome</keyword>
<accession>A0ABP3FC45</accession>
<name>A0ABP3FC45_9GAMM</name>
<gene>
    <name evidence="4" type="ORF">GCM10009129_05230</name>
</gene>
<evidence type="ECO:0000256" key="1">
    <source>
        <dbReference type="SAM" id="MobiDB-lite"/>
    </source>
</evidence>
<keyword evidence="2" id="KW-0812">Transmembrane</keyword>
<dbReference type="Proteomes" id="UP001501787">
    <property type="component" value="Unassembled WGS sequence"/>
</dbReference>
<dbReference type="RefSeq" id="WP_201503968.1">
    <property type="nucleotide sequence ID" value="NZ_BAAAFR010000001.1"/>
</dbReference>
<protein>
    <recommendedName>
        <fullName evidence="3">DUF4349 domain-containing protein</fullName>
    </recommendedName>
</protein>
<feature type="region of interest" description="Disordered" evidence="1">
    <location>
        <begin position="351"/>
        <end position="378"/>
    </location>
</feature>
<proteinExistence type="predicted"/>
<evidence type="ECO:0000313" key="5">
    <source>
        <dbReference type="Proteomes" id="UP001501787"/>
    </source>
</evidence>
<feature type="compositionally biased region" description="Polar residues" evidence="1">
    <location>
        <begin position="351"/>
        <end position="361"/>
    </location>
</feature>
<evidence type="ECO:0000313" key="4">
    <source>
        <dbReference type="EMBL" id="GAA0310866.1"/>
    </source>
</evidence>
<dbReference type="InterPro" id="IPR025645">
    <property type="entry name" value="DUF4349"/>
</dbReference>
<sequence>MHLSASPTTTAPSAPHARWQLLASSMLLLTALAGCSAPEQEMATQDSYEESATEEVQAVADLEAGADDAGTVTELGGNSEMTLGSQSVNQNVAGKTLLVNMRADFKVKDVVDSSIAIEKLTQQQGGYVAESLISNVETGSRDYEVDGKQIRLTNYYRQATMTVRVPKENVDTFLTAMRKQVVFLNEQAFSAKDVTLDIYREQLAAQLNTDISAALSEQQLENESTKTQRGNIHTIDRTYNARARADYAKLQRLAIEDKVRYSTIELKFNQPVSSYKEVTQSMTQLMIDERPSFGSQLSNQLYKGWETLRTALLVLAEGWWLLVFAGVLYLIYRVLKVIVLAVTRWTKPSNAAQTPSLTKENPPQKKVFLNESDDKDKP</sequence>
<feature type="transmembrane region" description="Helical" evidence="2">
    <location>
        <begin position="319"/>
        <end position="342"/>
    </location>
</feature>
<dbReference type="Pfam" id="PF14257">
    <property type="entry name" value="DUF4349"/>
    <property type="match status" value="1"/>
</dbReference>
<feature type="domain" description="DUF4349" evidence="3">
    <location>
        <begin position="99"/>
        <end position="333"/>
    </location>
</feature>
<keyword evidence="2" id="KW-0472">Membrane</keyword>
<evidence type="ECO:0000256" key="2">
    <source>
        <dbReference type="SAM" id="Phobius"/>
    </source>
</evidence>
<keyword evidence="2" id="KW-1133">Transmembrane helix</keyword>
<comment type="caution">
    <text evidence="4">The sequence shown here is derived from an EMBL/GenBank/DDBJ whole genome shotgun (WGS) entry which is preliminary data.</text>
</comment>
<reference evidence="5" key="1">
    <citation type="journal article" date="2019" name="Int. J. Syst. Evol. Microbiol.">
        <title>The Global Catalogue of Microorganisms (GCM) 10K type strain sequencing project: providing services to taxonomists for standard genome sequencing and annotation.</title>
        <authorList>
            <consortium name="The Broad Institute Genomics Platform"/>
            <consortium name="The Broad Institute Genome Sequencing Center for Infectious Disease"/>
            <person name="Wu L."/>
            <person name="Ma J."/>
        </authorList>
    </citation>
    <scope>NUCLEOTIDE SEQUENCE [LARGE SCALE GENOMIC DNA]</scope>
    <source>
        <strain evidence="5">JCM 16343</strain>
    </source>
</reference>
<organism evidence="4 5">
    <name type="scientific">Psychrobacter aestuarii</name>
    <dbReference type="NCBI Taxonomy" id="556327"/>
    <lineage>
        <taxon>Bacteria</taxon>
        <taxon>Pseudomonadati</taxon>
        <taxon>Pseudomonadota</taxon>
        <taxon>Gammaproteobacteria</taxon>
        <taxon>Moraxellales</taxon>
        <taxon>Moraxellaceae</taxon>
        <taxon>Psychrobacter</taxon>
    </lineage>
</organism>
<evidence type="ECO:0000259" key="3">
    <source>
        <dbReference type="Pfam" id="PF14257"/>
    </source>
</evidence>
<dbReference type="EMBL" id="BAAAFR010000001">
    <property type="protein sequence ID" value="GAA0310866.1"/>
    <property type="molecule type" value="Genomic_DNA"/>
</dbReference>